<proteinExistence type="predicted"/>
<dbReference type="SUPFAM" id="SSF51735">
    <property type="entry name" value="NAD(P)-binding Rossmann-fold domains"/>
    <property type="match status" value="1"/>
</dbReference>
<evidence type="ECO:0000313" key="7">
    <source>
        <dbReference type="Proteomes" id="UP000265427"/>
    </source>
</evidence>
<dbReference type="InterPro" id="IPR044256">
    <property type="entry name" value="HCF244-like"/>
</dbReference>
<dbReference type="InterPro" id="IPR036291">
    <property type="entry name" value="NAD(P)-bd_dom_sf"/>
</dbReference>
<gene>
    <name evidence="6" type="ORF">DYB36_008140</name>
</gene>
<feature type="domain" description="NmrA-like" evidence="5">
    <location>
        <begin position="8"/>
        <end position="151"/>
    </location>
</feature>
<protein>
    <recommendedName>
        <fullName evidence="5">NmrA-like domain-containing protein</fullName>
    </recommendedName>
</protein>
<dbReference type="GO" id="GO:0009536">
    <property type="term" value="C:plastid"/>
    <property type="evidence" value="ECO:0007669"/>
    <property type="project" value="UniProtKB-SubCell"/>
</dbReference>
<dbReference type="GO" id="GO:0015979">
    <property type="term" value="P:photosynthesis"/>
    <property type="evidence" value="ECO:0007669"/>
    <property type="project" value="UniProtKB-KW"/>
</dbReference>
<dbReference type="Proteomes" id="UP000265427">
    <property type="component" value="Unassembled WGS sequence"/>
</dbReference>
<evidence type="ECO:0000256" key="2">
    <source>
        <dbReference type="ARBA" id="ARBA00022531"/>
    </source>
</evidence>
<evidence type="ECO:0000313" key="6">
    <source>
        <dbReference type="EMBL" id="RHY13050.1"/>
    </source>
</evidence>
<dbReference type="Pfam" id="PF05368">
    <property type="entry name" value="NmrA"/>
    <property type="match status" value="1"/>
</dbReference>
<evidence type="ECO:0000256" key="1">
    <source>
        <dbReference type="ARBA" id="ARBA00004474"/>
    </source>
</evidence>
<dbReference type="PANTHER" id="PTHR47128">
    <property type="match status" value="1"/>
</dbReference>
<name>A0A397AZ27_APHAT</name>
<keyword evidence="4" id="KW-0604">Photosystem II</keyword>
<evidence type="ECO:0000259" key="5">
    <source>
        <dbReference type="Pfam" id="PF05368"/>
    </source>
</evidence>
<dbReference type="VEuPathDB" id="FungiDB:H257_08999"/>
<evidence type="ECO:0000256" key="4">
    <source>
        <dbReference type="ARBA" id="ARBA00023276"/>
    </source>
</evidence>
<dbReference type="InterPro" id="IPR008030">
    <property type="entry name" value="NmrA-like"/>
</dbReference>
<comment type="caution">
    <text evidence="6">The sequence shown here is derived from an EMBL/GenBank/DDBJ whole genome shotgun (WGS) entry which is preliminary data.</text>
</comment>
<organism evidence="6 7">
    <name type="scientific">Aphanomyces astaci</name>
    <name type="common">Crayfish plague agent</name>
    <dbReference type="NCBI Taxonomy" id="112090"/>
    <lineage>
        <taxon>Eukaryota</taxon>
        <taxon>Sar</taxon>
        <taxon>Stramenopiles</taxon>
        <taxon>Oomycota</taxon>
        <taxon>Saprolegniomycetes</taxon>
        <taxon>Saprolegniales</taxon>
        <taxon>Verrucalvaceae</taxon>
        <taxon>Aphanomyces</taxon>
    </lineage>
</organism>
<dbReference type="EMBL" id="QUSZ01004714">
    <property type="protein sequence ID" value="RHY13050.1"/>
    <property type="molecule type" value="Genomic_DNA"/>
</dbReference>
<comment type="subcellular location">
    <subcellularLocation>
        <location evidence="1">Plastid</location>
    </subcellularLocation>
</comment>
<keyword evidence="3" id="KW-0934">Plastid</keyword>
<sequence length="303" mass="33102">MQSSLRRRVLVVGATGNLGRLVVKSLVRDDLTDVVALSRRAPPTSDSSVRWVQGDMLQPASLTQALANVDTVISTANGYMKESIEADYLGNKNLVDAIASSPHVTRFVFLSITGCDHAPDVPHFHAKAVTEALVKATSIPYVFIRASAFLDQSPDWVADNVPKGRYLSIGDTTTPWSYTLSDDLADNLATAAATSDDAIANQTIDIGWQDGPKTNAQIQALVEQATNTKLTNVTVPWWILSTFKYPTKLLHALAYDIITMLLFFRTGKFVADTTNQARFLGPVPTSEEAVRRWAKKNHLGNTN</sequence>
<evidence type="ECO:0000256" key="3">
    <source>
        <dbReference type="ARBA" id="ARBA00022640"/>
    </source>
</evidence>
<keyword evidence="2" id="KW-0602">Photosynthesis</keyword>
<dbReference type="AlphaFoldDB" id="A0A397AZ27"/>
<dbReference type="Gene3D" id="3.40.50.720">
    <property type="entry name" value="NAD(P)-binding Rossmann-like Domain"/>
    <property type="match status" value="1"/>
</dbReference>
<dbReference type="PANTHER" id="PTHR47128:SF2">
    <property type="entry name" value="PROTEIN HIGH CHLOROPHYLL FLUORESCENCE PHENOTYPE 244, CHLOROPLASTIC"/>
    <property type="match status" value="1"/>
</dbReference>
<dbReference type="GO" id="GO:0009523">
    <property type="term" value="C:photosystem II"/>
    <property type="evidence" value="ECO:0007669"/>
    <property type="project" value="UniProtKB-KW"/>
</dbReference>
<accession>A0A397AZ27</accession>
<reference evidence="6 7" key="1">
    <citation type="submission" date="2018-08" db="EMBL/GenBank/DDBJ databases">
        <title>Aphanomyces genome sequencing and annotation.</title>
        <authorList>
            <person name="Minardi D."/>
            <person name="Oidtmann B."/>
            <person name="Van Der Giezen M."/>
            <person name="Studholme D.J."/>
        </authorList>
    </citation>
    <scope>NUCLEOTIDE SEQUENCE [LARGE SCALE GENOMIC DNA]</scope>
    <source>
        <strain evidence="6 7">Kv</strain>
    </source>
</reference>